<dbReference type="AlphaFoldDB" id="A0A2K3JTJ4"/>
<feature type="non-terminal residue" evidence="2">
    <location>
        <position position="27"/>
    </location>
</feature>
<dbReference type="EMBL" id="ASHM01123322">
    <property type="protein sequence ID" value="PNX57371.1"/>
    <property type="molecule type" value="Genomic_DNA"/>
</dbReference>
<reference evidence="2 3" key="1">
    <citation type="journal article" date="2014" name="Am. J. Bot.">
        <title>Genome assembly and annotation for red clover (Trifolium pratense; Fabaceae).</title>
        <authorList>
            <person name="Istvanek J."/>
            <person name="Jaros M."/>
            <person name="Krenek A."/>
            <person name="Repkova J."/>
        </authorList>
    </citation>
    <scope>NUCLEOTIDE SEQUENCE [LARGE SCALE GENOMIC DNA]</scope>
    <source>
        <strain evidence="3">cv. Tatra</strain>
        <tissue evidence="2">Young leaves</tissue>
    </source>
</reference>
<feature type="region of interest" description="Disordered" evidence="1">
    <location>
        <begin position="1"/>
        <end position="27"/>
    </location>
</feature>
<reference evidence="2 3" key="2">
    <citation type="journal article" date="2017" name="Front. Plant Sci.">
        <title>Gene Classification and Mining of Molecular Markers Useful in Red Clover (Trifolium pratense) Breeding.</title>
        <authorList>
            <person name="Istvanek J."/>
            <person name="Dluhosova J."/>
            <person name="Dluhos P."/>
            <person name="Patkova L."/>
            <person name="Nedelnik J."/>
            <person name="Repkova J."/>
        </authorList>
    </citation>
    <scope>NUCLEOTIDE SEQUENCE [LARGE SCALE GENOMIC DNA]</scope>
    <source>
        <strain evidence="3">cv. Tatra</strain>
        <tissue evidence="2">Young leaves</tissue>
    </source>
</reference>
<gene>
    <name evidence="2" type="ORF">L195_g058661</name>
</gene>
<organism evidence="2 3">
    <name type="scientific">Trifolium pratense</name>
    <name type="common">Red clover</name>
    <dbReference type="NCBI Taxonomy" id="57577"/>
    <lineage>
        <taxon>Eukaryota</taxon>
        <taxon>Viridiplantae</taxon>
        <taxon>Streptophyta</taxon>
        <taxon>Embryophyta</taxon>
        <taxon>Tracheophyta</taxon>
        <taxon>Spermatophyta</taxon>
        <taxon>Magnoliopsida</taxon>
        <taxon>eudicotyledons</taxon>
        <taxon>Gunneridae</taxon>
        <taxon>Pentapetalae</taxon>
        <taxon>rosids</taxon>
        <taxon>fabids</taxon>
        <taxon>Fabales</taxon>
        <taxon>Fabaceae</taxon>
        <taxon>Papilionoideae</taxon>
        <taxon>50 kb inversion clade</taxon>
        <taxon>NPAAA clade</taxon>
        <taxon>Hologalegina</taxon>
        <taxon>IRL clade</taxon>
        <taxon>Trifolieae</taxon>
        <taxon>Trifolium</taxon>
    </lineage>
</organism>
<accession>A0A2K3JTJ4</accession>
<sequence>MGVRKERQRRRLERLSLSRVTGAAGKG</sequence>
<evidence type="ECO:0000313" key="2">
    <source>
        <dbReference type="EMBL" id="PNX57371.1"/>
    </source>
</evidence>
<protein>
    <submittedName>
        <fullName evidence="2">Uncharacterized protein</fullName>
    </submittedName>
</protein>
<comment type="caution">
    <text evidence="2">The sequence shown here is derived from an EMBL/GenBank/DDBJ whole genome shotgun (WGS) entry which is preliminary data.</text>
</comment>
<feature type="compositionally biased region" description="Basic residues" evidence="1">
    <location>
        <begin position="1"/>
        <end position="12"/>
    </location>
</feature>
<name>A0A2K3JTJ4_TRIPR</name>
<dbReference type="Proteomes" id="UP000236291">
    <property type="component" value="Unassembled WGS sequence"/>
</dbReference>
<evidence type="ECO:0000313" key="3">
    <source>
        <dbReference type="Proteomes" id="UP000236291"/>
    </source>
</evidence>
<proteinExistence type="predicted"/>
<evidence type="ECO:0000256" key="1">
    <source>
        <dbReference type="SAM" id="MobiDB-lite"/>
    </source>
</evidence>